<dbReference type="EMBL" id="NESQ01000189">
    <property type="protein sequence ID" value="PUU76428.1"/>
    <property type="molecule type" value="Genomic_DNA"/>
</dbReference>
<dbReference type="Proteomes" id="UP000244722">
    <property type="component" value="Unassembled WGS sequence"/>
</dbReference>
<reference evidence="2 3" key="1">
    <citation type="submission" date="2017-04" db="EMBL/GenBank/DDBJ databases">
        <title>Draft genome sequence of Tuber borchii Vittad., a whitish edible truffle.</title>
        <authorList>
            <consortium name="DOE Joint Genome Institute"/>
            <person name="Murat C."/>
            <person name="Kuo A."/>
            <person name="Barry K.W."/>
            <person name="Clum A."/>
            <person name="Dockter R.B."/>
            <person name="Fauchery L."/>
            <person name="Iotti M."/>
            <person name="Kohler A."/>
            <person name="Labutti K."/>
            <person name="Lindquist E.A."/>
            <person name="Lipzen A."/>
            <person name="Ohm R.A."/>
            <person name="Wang M."/>
            <person name="Grigoriev I.V."/>
            <person name="Zambonelli A."/>
            <person name="Martin F.M."/>
        </authorList>
    </citation>
    <scope>NUCLEOTIDE SEQUENCE [LARGE SCALE GENOMIC DNA]</scope>
    <source>
        <strain evidence="2 3">Tbo3840</strain>
    </source>
</reference>
<evidence type="ECO:0000313" key="2">
    <source>
        <dbReference type="EMBL" id="PUU76428.1"/>
    </source>
</evidence>
<dbReference type="OrthoDB" id="1733656at2759"/>
<keyword evidence="1" id="KW-0732">Signal</keyword>
<gene>
    <name evidence="2" type="ORF">B9Z19DRAFT_1088290</name>
</gene>
<keyword evidence="3" id="KW-1185">Reference proteome</keyword>
<evidence type="ECO:0000313" key="3">
    <source>
        <dbReference type="Proteomes" id="UP000244722"/>
    </source>
</evidence>
<proteinExistence type="predicted"/>
<feature type="signal peptide" evidence="1">
    <location>
        <begin position="1"/>
        <end position="19"/>
    </location>
</feature>
<feature type="chain" id="PRO_5015744466" evidence="1">
    <location>
        <begin position="20"/>
        <end position="241"/>
    </location>
</feature>
<protein>
    <submittedName>
        <fullName evidence="2">Uncharacterized protein</fullName>
    </submittedName>
</protein>
<name>A0A2T6ZLR4_TUBBO</name>
<sequence length="241" mass="27126">MKLSTSLLLLAGASTCVSAQWTDYLNKILKNGEKQVPLKQTEQEGHVEDREILIAHRVRNVTSENWLSLVQSSSTVAEEEHKEGAAAAEAEAAVTTPTEWYYYFTSSVVNGTKNATYWDGIFNDTVYTLAKNPDVNFGKADCATEASKDLCRDLYITSRASIPRFYHLVAYPDKSVEIRELPWNMTTIEAKDQVNHYTQFYSSKKWKDVEAWTGVFNPINGTLKGVRPYAGIALTFYEAMP</sequence>
<organism evidence="2 3">
    <name type="scientific">Tuber borchii</name>
    <name type="common">White truffle</name>
    <dbReference type="NCBI Taxonomy" id="42251"/>
    <lineage>
        <taxon>Eukaryota</taxon>
        <taxon>Fungi</taxon>
        <taxon>Dikarya</taxon>
        <taxon>Ascomycota</taxon>
        <taxon>Pezizomycotina</taxon>
        <taxon>Pezizomycetes</taxon>
        <taxon>Pezizales</taxon>
        <taxon>Tuberaceae</taxon>
        <taxon>Tuber</taxon>
    </lineage>
</organism>
<evidence type="ECO:0000256" key="1">
    <source>
        <dbReference type="SAM" id="SignalP"/>
    </source>
</evidence>
<comment type="caution">
    <text evidence="2">The sequence shown here is derived from an EMBL/GenBank/DDBJ whole genome shotgun (WGS) entry which is preliminary data.</text>
</comment>
<dbReference type="AlphaFoldDB" id="A0A2T6ZLR4"/>
<accession>A0A2T6ZLR4</accession>